<sequence>MHSIVLAATGYALLLSSFITLAFLLRKGCSKKNKSPFYILSTSDVFSAILTAIVLLVNHIEAGIRLTYNWQNNTLNDIPNRTWTIEEENSQFPFLQIRNLREADLDVTLTCDMKGLFMQYGILLAALTNAFVSLMTLTIQCNLTASCVKQRCADIMGSLVKDIQPKDVKVTQREEKIPEDGQEAVFQRQDNTDNVKNGSSFLRGIMKIFKFRISKGDKPAKFFVTSHWLVPFLVVAILYLAEYDNMSAIRYTEDTECVFDSNFPMNDFYIVSDVEDNLKIADSIIYTTPVGNKYLEELSSKIKPSSAEVDEIVLKVQKIVKSALNYTGNYSENTKNNFLASSGSQSMADYVAANNITNYIKNNMNIDHVTERPDDTLTGQNASIHDASSNNGTDFNRDPSQASLFHDLLKNSSEELDVATFGSPSEVHDTLDKDDGYGEDAQMYPAEENQKTVNITIVQNKTSVSNNNQIYNNIMKRIQAAIKNHNRTINHAKWRDSEDHVAKRKPNSIKNLFSSKSDDFNRYINTEMRNGTRHMINECLVSTKFLQLYLFVLFFAIYFLSILLSSILQMRGKHMCESTRAILRAKTHLASTLLRNNSSEDHNTTIIDESPCLSMDNKGNRYHNSTEGSNTSQEAREQDRSSRSDIEAIKEDRDKSDGEMKDESLLLEIDCVVRIFNTIKLSLILCIVLWTPIFSGTLLRVLLCIRAPQWLIDTTFLSASSFGIVRNILNMYIIKIQEICSDAKTKNNRIHPVK</sequence>
<feature type="transmembrane region" description="Helical" evidence="2">
    <location>
        <begin position="37"/>
        <end position="60"/>
    </location>
</feature>
<reference evidence="3 4" key="1">
    <citation type="submission" date="2015-04" db="EMBL/GenBank/DDBJ databases">
        <title>Lasius niger genome sequencing.</title>
        <authorList>
            <person name="Konorov E.A."/>
            <person name="Nikitin M.A."/>
            <person name="Kirill M.V."/>
            <person name="Chang P."/>
        </authorList>
    </citation>
    <scope>NUCLEOTIDE SEQUENCE [LARGE SCALE GENOMIC DNA]</scope>
    <source>
        <tissue evidence="3">Whole</tissue>
    </source>
</reference>
<feature type="transmembrane region" description="Helical" evidence="2">
    <location>
        <begin position="709"/>
        <end position="729"/>
    </location>
</feature>
<accession>A0A0J7L100</accession>
<feature type="compositionally biased region" description="Basic and acidic residues" evidence="1">
    <location>
        <begin position="634"/>
        <end position="656"/>
    </location>
</feature>
<keyword evidence="4" id="KW-1185">Reference proteome</keyword>
<feature type="transmembrane region" description="Helical" evidence="2">
    <location>
        <begin position="548"/>
        <end position="568"/>
    </location>
</feature>
<gene>
    <name evidence="3" type="ORF">RF55_3418</name>
</gene>
<protein>
    <submittedName>
        <fullName evidence="3">Uncharacterized protein</fullName>
    </submittedName>
</protein>
<keyword evidence="2" id="KW-0812">Transmembrane</keyword>
<keyword evidence="2" id="KW-0472">Membrane</keyword>
<evidence type="ECO:0000256" key="2">
    <source>
        <dbReference type="SAM" id="Phobius"/>
    </source>
</evidence>
<dbReference type="AlphaFoldDB" id="A0A0J7L100"/>
<keyword evidence="2" id="KW-1133">Transmembrane helix</keyword>
<proteinExistence type="predicted"/>
<dbReference type="PaxDb" id="67767-A0A0J7L100"/>
<name>A0A0J7L100_LASNI</name>
<dbReference type="EMBL" id="LBMM01001444">
    <property type="protein sequence ID" value="KMQ96311.1"/>
    <property type="molecule type" value="Genomic_DNA"/>
</dbReference>
<evidence type="ECO:0000313" key="4">
    <source>
        <dbReference type="Proteomes" id="UP000036403"/>
    </source>
</evidence>
<feature type="transmembrane region" description="Helical" evidence="2">
    <location>
        <begin position="683"/>
        <end position="703"/>
    </location>
</feature>
<feature type="transmembrane region" description="Helical" evidence="2">
    <location>
        <begin position="222"/>
        <end position="241"/>
    </location>
</feature>
<organism evidence="3 4">
    <name type="scientific">Lasius niger</name>
    <name type="common">Black garden ant</name>
    <dbReference type="NCBI Taxonomy" id="67767"/>
    <lineage>
        <taxon>Eukaryota</taxon>
        <taxon>Metazoa</taxon>
        <taxon>Ecdysozoa</taxon>
        <taxon>Arthropoda</taxon>
        <taxon>Hexapoda</taxon>
        <taxon>Insecta</taxon>
        <taxon>Pterygota</taxon>
        <taxon>Neoptera</taxon>
        <taxon>Endopterygota</taxon>
        <taxon>Hymenoptera</taxon>
        <taxon>Apocrita</taxon>
        <taxon>Aculeata</taxon>
        <taxon>Formicoidea</taxon>
        <taxon>Formicidae</taxon>
        <taxon>Formicinae</taxon>
        <taxon>Lasius</taxon>
        <taxon>Lasius</taxon>
    </lineage>
</organism>
<feature type="compositionally biased region" description="Polar residues" evidence="1">
    <location>
        <begin position="622"/>
        <end position="633"/>
    </location>
</feature>
<comment type="caution">
    <text evidence="3">The sequence shown here is derived from an EMBL/GenBank/DDBJ whole genome shotgun (WGS) entry which is preliminary data.</text>
</comment>
<evidence type="ECO:0000256" key="1">
    <source>
        <dbReference type="SAM" id="MobiDB-lite"/>
    </source>
</evidence>
<dbReference type="Proteomes" id="UP000036403">
    <property type="component" value="Unassembled WGS sequence"/>
</dbReference>
<feature type="region of interest" description="Disordered" evidence="1">
    <location>
        <begin position="618"/>
        <end position="656"/>
    </location>
</feature>
<dbReference type="OrthoDB" id="7692551at2759"/>
<feature type="transmembrane region" description="Helical" evidence="2">
    <location>
        <begin position="6"/>
        <end position="25"/>
    </location>
</feature>
<feature type="transmembrane region" description="Helical" evidence="2">
    <location>
        <begin position="117"/>
        <end position="139"/>
    </location>
</feature>
<evidence type="ECO:0000313" key="3">
    <source>
        <dbReference type="EMBL" id="KMQ96311.1"/>
    </source>
</evidence>